<dbReference type="AlphaFoldDB" id="A0A0C2FL85"/>
<sequence length="182" mass="20569">TGELSANEALRESSYSFTVTVTDGANHDDSASVVISVVTYSQQTELLFDAPFEFIVRNERNIVRLLSNATSLTAVVDRCRQNLNFTVVLAHFLDSDGAFVEVDTALRRMMSSNTTARRELTECLWSPRAAITRYQQYCGAGDNYRTHNHDRSDKISTLLWRDDNIDHEYYCSSVSSSQWSSC</sequence>
<evidence type="ECO:0008006" key="3">
    <source>
        <dbReference type="Google" id="ProtNLM"/>
    </source>
</evidence>
<dbReference type="OrthoDB" id="5799622at2759"/>
<dbReference type="Proteomes" id="UP000054047">
    <property type="component" value="Unassembled WGS sequence"/>
</dbReference>
<accession>A0A0C2FL85</accession>
<protein>
    <recommendedName>
        <fullName evidence="3">Cadherin domain-containing protein</fullName>
    </recommendedName>
</protein>
<proteinExistence type="predicted"/>
<dbReference type="EMBL" id="KN753884">
    <property type="protein sequence ID" value="KIH49345.1"/>
    <property type="molecule type" value="Genomic_DNA"/>
</dbReference>
<name>A0A0C2FL85_9BILA</name>
<keyword evidence="2" id="KW-1185">Reference proteome</keyword>
<feature type="non-terminal residue" evidence="1">
    <location>
        <position position="1"/>
    </location>
</feature>
<organism evidence="1 2">
    <name type="scientific">Ancylostoma duodenale</name>
    <dbReference type="NCBI Taxonomy" id="51022"/>
    <lineage>
        <taxon>Eukaryota</taxon>
        <taxon>Metazoa</taxon>
        <taxon>Ecdysozoa</taxon>
        <taxon>Nematoda</taxon>
        <taxon>Chromadorea</taxon>
        <taxon>Rhabditida</taxon>
        <taxon>Rhabditina</taxon>
        <taxon>Rhabditomorpha</taxon>
        <taxon>Strongyloidea</taxon>
        <taxon>Ancylostomatidae</taxon>
        <taxon>Ancylostomatinae</taxon>
        <taxon>Ancylostoma</taxon>
    </lineage>
</organism>
<gene>
    <name evidence="1" type="ORF">ANCDUO_20580</name>
</gene>
<evidence type="ECO:0000313" key="2">
    <source>
        <dbReference type="Proteomes" id="UP000054047"/>
    </source>
</evidence>
<reference evidence="1 2" key="1">
    <citation type="submission" date="2013-12" db="EMBL/GenBank/DDBJ databases">
        <title>Draft genome of the parsitic nematode Ancylostoma duodenale.</title>
        <authorList>
            <person name="Mitreva M."/>
        </authorList>
    </citation>
    <scope>NUCLEOTIDE SEQUENCE [LARGE SCALE GENOMIC DNA]</scope>
    <source>
        <strain evidence="1 2">Zhejiang</strain>
    </source>
</reference>
<evidence type="ECO:0000313" key="1">
    <source>
        <dbReference type="EMBL" id="KIH49345.1"/>
    </source>
</evidence>